<dbReference type="InterPro" id="IPR027304">
    <property type="entry name" value="Trigger_fact/SurA_dom_sf"/>
</dbReference>
<keyword evidence="4" id="KW-1185">Reference proteome</keyword>
<dbReference type="GO" id="GO:0003755">
    <property type="term" value="F:peptidyl-prolyl cis-trans isomerase activity"/>
    <property type="evidence" value="ECO:0007669"/>
    <property type="project" value="UniProtKB-KW"/>
</dbReference>
<gene>
    <name evidence="3" type="ORF">SAMN03080606_00184</name>
</gene>
<dbReference type="Pfam" id="PF00639">
    <property type="entry name" value="Rotamase"/>
    <property type="match status" value="1"/>
</dbReference>
<accession>A0A1G5AL32</accession>
<evidence type="ECO:0000256" key="1">
    <source>
        <dbReference type="PROSITE-ProRule" id="PRU00278"/>
    </source>
</evidence>
<dbReference type="Gene3D" id="1.10.4030.10">
    <property type="entry name" value="Porin chaperone SurA, peptide-binding domain"/>
    <property type="match status" value="1"/>
</dbReference>
<dbReference type="PROSITE" id="PS51257">
    <property type="entry name" value="PROKAR_LIPOPROTEIN"/>
    <property type="match status" value="1"/>
</dbReference>
<feature type="domain" description="PpiC" evidence="2">
    <location>
        <begin position="182"/>
        <end position="272"/>
    </location>
</feature>
<dbReference type="InterPro" id="IPR000297">
    <property type="entry name" value="PPIase_PpiC"/>
</dbReference>
<dbReference type="RefSeq" id="WP_242876878.1">
    <property type="nucleotide sequence ID" value="NZ_FMUS01000001.1"/>
</dbReference>
<dbReference type="STRING" id="1120976.SAMN03080606_00184"/>
<dbReference type="Pfam" id="PF13623">
    <property type="entry name" value="SurA_N_2"/>
    <property type="match status" value="1"/>
</dbReference>
<reference evidence="3 4" key="1">
    <citation type="submission" date="2016-10" db="EMBL/GenBank/DDBJ databases">
        <authorList>
            <person name="de Groot N.N."/>
        </authorList>
    </citation>
    <scope>NUCLEOTIDE SEQUENCE [LARGE SCALE GENOMIC DNA]</scope>
    <source>
        <strain evidence="3 4">DSM 18978</strain>
    </source>
</reference>
<evidence type="ECO:0000313" key="3">
    <source>
        <dbReference type="EMBL" id="SCX78571.1"/>
    </source>
</evidence>
<dbReference type="AlphaFoldDB" id="A0A1G5AL32"/>
<dbReference type="SUPFAM" id="SSF54534">
    <property type="entry name" value="FKBP-like"/>
    <property type="match status" value="1"/>
</dbReference>
<dbReference type="PANTHER" id="PTHR47245">
    <property type="entry name" value="PEPTIDYLPROLYL ISOMERASE"/>
    <property type="match status" value="1"/>
</dbReference>
<dbReference type="PROSITE" id="PS50198">
    <property type="entry name" value="PPIC_PPIASE_2"/>
    <property type="match status" value="1"/>
</dbReference>
<sequence length="312" mass="35529">MIKKNRGRVLKGIAILIMAILFLTACSGGNKLSDDTAALVNGTEISMDEFSKNLSLFSYGYSSDVLNRDDGSGLTLLETIKDHVMEKLVLEAIIIEEAKKNNIEVSDEDIQDAFNDFKEEMNNDELLKNYMDENDISDEFIKDFLKKSRLIAKYEIFYADSLGIDSDVAREFYEENPDLFITEEVNAKHILVKDQLLADELYVRIQNGESFDELAIEYSEDPSVVENGGDLGYFPRGVMVSEFEDVAFTLAIGEVSEPVQSAFGYHIILLEDKISENFSLEEVEHEIINYLMTLEYRKHIDELMENANITKR</sequence>
<proteinExistence type="predicted"/>
<keyword evidence="1" id="KW-0413">Isomerase</keyword>
<dbReference type="PROSITE" id="PS01096">
    <property type="entry name" value="PPIC_PPIASE_1"/>
    <property type="match status" value="1"/>
</dbReference>
<keyword evidence="1" id="KW-0697">Rotamase</keyword>
<dbReference type="EMBL" id="FMUS01000001">
    <property type="protein sequence ID" value="SCX78571.1"/>
    <property type="molecule type" value="Genomic_DNA"/>
</dbReference>
<dbReference type="InterPro" id="IPR050245">
    <property type="entry name" value="PrsA_foldase"/>
</dbReference>
<name>A0A1G5AL32_9FIRM</name>
<dbReference type="InterPro" id="IPR023058">
    <property type="entry name" value="PPIase_PpiC_CS"/>
</dbReference>
<dbReference type="InterPro" id="IPR046357">
    <property type="entry name" value="PPIase_dom_sf"/>
</dbReference>
<dbReference type="Proteomes" id="UP000198636">
    <property type="component" value="Unassembled WGS sequence"/>
</dbReference>
<dbReference type="PANTHER" id="PTHR47245:SF2">
    <property type="entry name" value="PEPTIDYL-PROLYL CIS-TRANS ISOMERASE HP_0175-RELATED"/>
    <property type="match status" value="1"/>
</dbReference>
<dbReference type="SUPFAM" id="SSF109998">
    <property type="entry name" value="Triger factor/SurA peptide-binding domain-like"/>
    <property type="match status" value="1"/>
</dbReference>
<dbReference type="Gene3D" id="3.10.50.40">
    <property type="match status" value="1"/>
</dbReference>
<evidence type="ECO:0000313" key="4">
    <source>
        <dbReference type="Proteomes" id="UP000198636"/>
    </source>
</evidence>
<protein>
    <submittedName>
        <fullName evidence="3">Foldase protein PrsA</fullName>
    </submittedName>
</protein>
<evidence type="ECO:0000259" key="2">
    <source>
        <dbReference type="PROSITE" id="PS50198"/>
    </source>
</evidence>
<organism evidence="3 4">
    <name type="scientific">Alkaliphilus peptidifermentans DSM 18978</name>
    <dbReference type="NCBI Taxonomy" id="1120976"/>
    <lineage>
        <taxon>Bacteria</taxon>
        <taxon>Bacillati</taxon>
        <taxon>Bacillota</taxon>
        <taxon>Clostridia</taxon>
        <taxon>Peptostreptococcales</taxon>
        <taxon>Natronincolaceae</taxon>
        <taxon>Alkaliphilus</taxon>
    </lineage>
</organism>